<reference evidence="1" key="1">
    <citation type="journal article" date="2015" name="Nature">
        <title>Complex archaea that bridge the gap between prokaryotes and eukaryotes.</title>
        <authorList>
            <person name="Spang A."/>
            <person name="Saw J.H."/>
            <person name="Jorgensen S.L."/>
            <person name="Zaremba-Niedzwiedzka K."/>
            <person name="Martijn J."/>
            <person name="Lind A.E."/>
            <person name="van Eijk R."/>
            <person name="Schleper C."/>
            <person name="Guy L."/>
            <person name="Ettema T.J."/>
        </authorList>
    </citation>
    <scope>NUCLEOTIDE SEQUENCE</scope>
</reference>
<feature type="non-terminal residue" evidence="1">
    <location>
        <position position="1"/>
    </location>
</feature>
<dbReference type="AlphaFoldDB" id="A0A0F9C5P8"/>
<dbReference type="EMBL" id="LAZR01048426">
    <property type="protein sequence ID" value="KKK91961.1"/>
    <property type="molecule type" value="Genomic_DNA"/>
</dbReference>
<sequence length="31" mass="3632">ELGLDLAQNLSFKLENSMQYKLLKYAPQRGY</sequence>
<proteinExistence type="predicted"/>
<gene>
    <name evidence="1" type="ORF">LCGC14_2707730</name>
</gene>
<accession>A0A0F9C5P8</accession>
<protein>
    <submittedName>
        <fullName evidence="1">Uncharacterized protein</fullName>
    </submittedName>
</protein>
<comment type="caution">
    <text evidence="1">The sequence shown here is derived from an EMBL/GenBank/DDBJ whole genome shotgun (WGS) entry which is preliminary data.</text>
</comment>
<organism evidence="1">
    <name type="scientific">marine sediment metagenome</name>
    <dbReference type="NCBI Taxonomy" id="412755"/>
    <lineage>
        <taxon>unclassified sequences</taxon>
        <taxon>metagenomes</taxon>
        <taxon>ecological metagenomes</taxon>
    </lineage>
</organism>
<name>A0A0F9C5P8_9ZZZZ</name>
<evidence type="ECO:0000313" key="1">
    <source>
        <dbReference type="EMBL" id="KKK91961.1"/>
    </source>
</evidence>